<dbReference type="SUPFAM" id="SSF51735">
    <property type="entry name" value="NAD(P)-binding Rossmann-fold domains"/>
    <property type="match status" value="1"/>
</dbReference>
<accession>A0A6J4Q8C5</accession>
<evidence type="ECO:0000256" key="7">
    <source>
        <dbReference type="SAM" id="Phobius"/>
    </source>
</evidence>
<dbReference type="InterPro" id="IPR017475">
    <property type="entry name" value="EPS_sugar_tfrase"/>
</dbReference>
<dbReference type="NCBIfam" id="TIGR03025">
    <property type="entry name" value="EPS_sugtrans"/>
    <property type="match status" value="1"/>
</dbReference>
<keyword evidence="5 7" id="KW-1133">Transmembrane helix</keyword>
<dbReference type="AlphaFoldDB" id="A0A6J4Q8C5"/>
<sequence length="498" mass="54668">MTAQTTLTTEAVRPAIRAVQSVDLASGFVGRSLKSARQTLVRLALVFSDVLLAFAVWLAAVSLLGVLGSDPISGFALADMVPNVIVWVGLRAALGLYPGYGLAQVEELRRQTFAVFATLAIVSVFALGYGDLVSSVMLLGWCLGLLLLAPLARHLAKRLAMRAALWGKPVVVLGTGETGARVLRALRREWQLGFEPLAVFDDGPSPAGGMLESVPHGGNLDEAATLARDCGVDTAIFVMPHARQEHLVSFLDSARTNFRHVVVIPDLRGVTNSAVTARDIAGTLGVEIRHNLLDPWAQRAKRMLDVAAVLIGGILLTPLLLTLALLVRVESRGPIFYADKRMGRDGKLFSCVKFRTMVPDAEALLQRMLAEDAEMRKEYLEYHKLRRDPRVTRVGRFLRKTSLDELPQLWNVLRGEMSLVGPRPYLPRESEDIGAAQDEILRATPGITGPWQVTGRNDTSFAQRVEIDTHYVDNWSVWLDLVLLARTVQCLLISRNAY</sequence>
<feature type="transmembrane region" description="Helical" evidence="7">
    <location>
        <begin position="80"/>
        <end position="100"/>
    </location>
</feature>
<dbReference type="PANTHER" id="PTHR30576:SF10">
    <property type="entry name" value="SLL5057 PROTEIN"/>
    <property type="match status" value="1"/>
</dbReference>
<evidence type="ECO:0000259" key="8">
    <source>
        <dbReference type="Pfam" id="PF02397"/>
    </source>
</evidence>
<dbReference type="InterPro" id="IPR003362">
    <property type="entry name" value="Bact_transf"/>
</dbReference>
<reference evidence="9" key="1">
    <citation type="submission" date="2020-02" db="EMBL/GenBank/DDBJ databases">
        <authorList>
            <person name="Meier V. D."/>
        </authorList>
    </citation>
    <scope>NUCLEOTIDE SEQUENCE</scope>
    <source>
        <strain evidence="9">AVDCRST_MAG03</strain>
    </source>
</reference>
<dbReference type="GO" id="GO:0000271">
    <property type="term" value="P:polysaccharide biosynthetic process"/>
    <property type="evidence" value="ECO:0007669"/>
    <property type="project" value="InterPro"/>
</dbReference>
<evidence type="ECO:0000313" key="9">
    <source>
        <dbReference type="EMBL" id="CAA9436837.1"/>
    </source>
</evidence>
<proteinExistence type="inferred from homology"/>
<dbReference type="NCBIfam" id="TIGR03022">
    <property type="entry name" value="WbaP_sugtrans"/>
    <property type="match status" value="1"/>
</dbReference>
<feature type="domain" description="Bacterial sugar transferase" evidence="8">
    <location>
        <begin position="301"/>
        <end position="492"/>
    </location>
</feature>
<comment type="similarity">
    <text evidence="2">Belongs to the bacterial sugar transferase family.</text>
</comment>
<feature type="transmembrane region" description="Helical" evidence="7">
    <location>
        <begin position="306"/>
        <end position="327"/>
    </location>
</feature>
<evidence type="ECO:0000256" key="3">
    <source>
        <dbReference type="ARBA" id="ARBA00022679"/>
    </source>
</evidence>
<feature type="transmembrane region" description="Helical" evidence="7">
    <location>
        <begin position="40"/>
        <end position="60"/>
    </location>
</feature>
<feature type="transmembrane region" description="Helical" evidence="7">
    <location>
        <begin position="135"/>
        <end position="152"/>
    </location>
</feature>
<name>A0A6J4Q8C5_9ACTN</name>
<evidence type="ECO:0000256" key="5">
    <source>
        <dbReference type="ARBA" id="ARBA00022989"/>
    </source>
</evidence>
<comment type="subcellular location">
    <subcellularLocation>
        <location evidence="1">Membrane</location>
        <topology evidence="1">Multi-pass membrane protein</topology>
    </subcellularLocation>
</comment>
<organism evidence="9">
    <name type="scientific">uncultured Rubrobacteraceae bacterium</name>
    <dbReference type="NCBI Taxonomy" id="349277"/>
    <lineage>
        <taxon>Bacteria</taxon>
        <taxon>Bacillati</taxon>
        <taxon>Actinomycetota</taxon>
        <taxon>Rubrobacteria</taxon>
        <taxon>Rubrobacterales</taxon>
        <taxon>Rubrobacteraceae</taxon>
        <taxon>environmental samples</taxon>
    </lineage>
</organism>
<evidence type="ECO:0000256" key="6">
    <source>
        <dbReference type="ARBA" id="ARBA00023136"/>
    </source>
</evidence>
<gene>
    <name evidence="9" type="ORF">AVDCRST_MAG03-3673</name>
</gene>
<dbReference type="InterPro" id="IPR036291">
    <property type="entry name" value="NAD(P)-bd_dom_sf"/>
</dbReference>
<dbReference type="Gene3D" id="3.40.50.720">
    <property type="entry name" value="NAD(P)-binding Rossmann-like Domain"/>
    <property type="match status" value="1"/>
</dbReference>
<dbReference type="Pfam" id="PF02397">
    <property type="entry name" value="Bac_transf"/>
    <property type="match status" value="1"/>
</dbReference>
<keyword evidence="4 7" id="KW-0812">Transmembrane</keyword>
<evidence type="ECO:0000256" key="1">
    <source>
        <dbReference type="ARBA" id="ARBA00004141"/>
    </source>
</evidence>
<dbReference type="GO" id="GO:0016780">
    <property type="term" value="F:phosphotransferase activity, for other substituted phosphate groups"/>
    <property type="evidence" value="ECO:0007669"/>
    <property type="project" value="TreeGrafter"/>
</dbReference>
<evidence type="ECO:0000256" key="4">
    <source>
        <dbReference type="ARBA" id="ARBA00022692"/>
    </source>
</evidence>
<dbReference type="PANTHER" id="PTHR30576">
    <property type="entry name" value="COLANIC BIOSYNTHESIS UDP-GLUCOSE LIPID CARRIER TRANSFERASE"/>
    <property type="match status" value="1"/>
</dbReference>
<keyword evidence="3 9" id="KW-0808">Transferase</keyword>
<protein>
    <submittedName>
        <fullName evidence="9">Undecaprenyl-phosphate glycophosphotransferase</fullName>
    </submittedName>
</protein>
<dbReference type="InterPro" id="IPR017472">
    <property type="entry name" value="Undecaprenyl-P_galact_Ptfrase"/>
</dbReference>
<keyword evidence="6 7" id="KW-0472">Membrane</keyword>
<dbReference type="Pfam" id="PF13727">
    <property type="entry name" value="CoA_binding_3"/>
    <property type="match status" value="1"/>
</dbReference>
<feature type="transmembrane region" description="Helical" evidence="7">
    <location>
        <begin position="112"/>
        <end position="129"/>
    </location>
</feature>
<dbReference type="GO" id="GO:0005886">
    <property type="term" value="C:plasma membrane"/>
    <property type="evidence" value="ECO:0007669"/>
    <property type="project" value="InterPro"/>
</dbReference>
<dbReference type="EMBL" id="CADCUT010000216">
    <property type="protein sequence ID" value="CAA9436837.1"/>
    <property type="molecule type" value="Genomic_DNA"/>
</dbReference>
<evidence type="ECO:0000256" key="2">
    <source>
        <dbReference type="ARBA" id="ARBA00006464"/>
    </source>
</evidence>